<feature type="transmembrane region" description="Helical" evidence="1">
    <location>
        <begin position="20"/>
        <end position="42"/>
    </location>
</feature>
<name>A0A1M4EPY8_9ACTN</name>
<protein>
    <submittedName>
        <fullName evidence="2">Uncharacterized protein</fullName>
    </submittedName>
</protein>
<proteinExistence type="predicted"/>
<dbReference type="AlphaFoldDB" id="A0A1M4EPY8"/>
<keyword evidence="1" id="KW-1133">Transmembrane helix</keyword>
<organism evidence="2">
    <name type="scientific">Nonomuraea gerenzanensis</name>
    <dbReference type="NCBI Taxonomy" id="93944"/>
    <lineage>
        <taxon>Bacteria</taxon>
        <taxon>Bacillati</taxon>
        <taxon>Actinomycetota</taxon>
        <taxon>Actinomycetes</taxon>
        <taxon>Streptosporangiales</taxon>
        <taxon>Streptosporangiaceae</taxon>
        <taxon>Nonomuraea</taxon>
    </lineage>
</organism>
<reference evidence="2" key="1">
    <citation type="submission" date="2016-04" db="EMBL/GenBank/DDBJ databases">
        <authorList>
            <person name="Evans L.H."/>
            <person name="Alamgir A."/>
            <person name="Owens N."/>
            <person name="Weber N.D."/>
            <person name="Virtaneva K."/>
            <person name="Barbian K."/>
            <person name="Babar A."/>
            <person name="Rosenke K."/>
        </authorList>
    </citation>
    <scope>NUCLEOTIDE SEQUENCE</scope>
    <source>
        <strain evidence="2">Nono1</strain>
    </source>
</reference>
<dbReference type="EMBL" id="LT559118">
    <property type="protein sequence ID" value="SBP00653.1"/>
    <property type="molecule type" value="Genomic_DNA"/>
</dbReference>
<evidence type="ECO:0000313" key="2">
    <source>
        <dbReference type="EMBL" id="SBP00653.1"/>
    </source>
</evidence>
<evidence type="ECO:0000256" key="1">
    <source>
        <dbReference type="SAM" id="Phobius"/>
    </source>
</evidence>
<gene>
    <name evidence="2" type="ORF">BN4615_P10169</name>
</gene>
<accession>A0A1M4EPY8</accession>
<keyword evidence="1" id="KW-0812">Transmembrane</keyword>
<sequence>MNPTSRRGGNWMFKVTVARLLTAVVLITPVIMLMGGVVPPGVSWT</sequence>
<keyword evidence="1" id="KW-0472">Membrane</keyword>